<reference evidence="2 3" key="1">
    <citation type="journal article" date="2022" name="bioRxiv">
        <title>Genomics of Preaxostyla Flagellates Illuminates Evolutionary Transitions and the Path Towards Mitochondrial Loss.</title>
        <authorList>
            <person name="Novak L.V.F."/>
            <person name="Treitli S.C."/>
            <person name="Pyrih J."/>
            <person name="Halakuc P."/>
            <person name="Pipaliya S.V."/>
            <person name="Vacek V."/>
            <person name="Brzon O."/>
            <person name="Soukal P."/>
            <person name="Eme L."/>
            <person name="Dacks J.B."/>
            <person name="Karnkowska A."/>
            <person name="Elias M."/>
            <person name="Hampl V."/>
        </authorList>
    </citation>
    <scope>NUCLEOTIDE SEQUENCE [LARGE SCALE GENOMIC DNA]</scope>
    <source>
        <strain evidence="2">NAU3</strain>
        <tissue evidence="2">Gut</tissue>
    </source>
</reference>
<sequence length="222" mass="25265">MLIQRIQYVQSGALNALVNAQAVQDSLRTTGIYPLDPSSITSKLREGHISNDRKRGFHLDSNILSDNSFQQSRRRYLHLPIDDQTEEVEPTSSISISSQIDEADRELDIFQVNLRKRLQFPFGTDSNFDHSDHHIPIAGSDSQLILPREPVSPPPLAQVRVKEEMIRDDSDNEDSIGPIQPQKRESLTSMDDENEKKNTDQFSSSEEVSSHLHEQPHRLQSE</sequence>
<name>A0ABQ9XEX1_9EUKA</name>
<gene>
    <name evidence="2" type="ORF">BLNAU_14823</name>
</gene>
<evidence type="ECO:0000313" key="2">
    <source>
        <dbReference type="EMBL" id="KAK2950239.1"/>
    </source>
</evidence>
<evidence type="ECO:0000256" key="1">
    <source>
        <dbReference type="SAM" id="MobiDB-lite"/>
    </source>
</evidence>
<accession>A0ABQ9XEX1</accession>
<dbReference type="EMBL" id="JARBJD010000140">
    <property type="protein sequence ID" value="KAK2950239.1"/>
    <property type="molecule type" value="Genomic_DNA"/>
</dbReference>
<dbReference type="Proteomes" id="UP001281761">
    <property type="component" value="Unassembled WGS sequence"/>
</dbReference>
<evidence type="ECO:0000313" key="3">
    <source>
        <dbReference type="Proteomes" id="UP001281761"/>
    </source>
</evidence>
<proteinExistence type="predicted"/>
<organism evidence="2 3">
    <name type="scientific">Blattamonas nauphoetae</name>
    <dbReference type="NCBI Taxonomy" id="2049346"/>
    <lineage>
        <taxon>Eukaryota</taxon>
        <taxon>Metamonada</taxon>
        <taxon>Preaxostyla</taxon>
        <taxon>Oxymonadida</taxon>
        <taxon>Blattamonas</taxon>
    </lineage>
</organism>
<feature type="region of interest" description="Disordered" evidence="1">
    <location>
        <begin position="163"/>
        <end position="222"/>
    </location>
</feature>
<feature type="compositionally biased region" description="Basic and acidic residues" evidence="1">
    <location>
        <begin position="208"/>
        <end position="222"/>
    </location>
</feature>
<comment type="caution">
    <text evidence="2">The sequence shown here is derived from an EMBL/GenBank/DDBJ whole genome shotgun (WGS) entry which is preliminary data.</text>
</comment>
<keyword evidence="3" id="KW-1185">Reference proteome</keyword>
<protein>
    <submittedName>
        <fullName evidence="2">Uncharacterized protein</fullName>
    </submittedName>
</protein>